<feature type="region of interest" description="Disordered" evidence="1">
    <location>
        <begin position="404"/>
        <end position="427"/>
    </location>
</feature>
<dbReference type="KEGG" id="npl:FGF80_18820"/>
<keyword evidence="3" id="KW-0614">Plasmid</keyword>
<dbReference type="PROSITE" id="PS00028">
    <property type="entry name" value="ZINC_FINGER_C2H2_1"/>
    <property type="match status" value="1"/>
</dbReference>
<protein>
    <recommendedName>
        <fullName evidence="2">C2H2-type domain-containing protein</fullName>
    </recommendedName>
</protein>
<dbReference type="EMBL" id="CP040639">
    <property type="protein sequence ID" value="QCW05295.1"/>
    <property type="molecule type" value="Genomic_DNA"/>
</dbReference>
<proteinExistence type="predicted"/>
<organism evidence="3 4">
    <name type="scientific">Natrinema pallidum</name>
    <dbReference type="NCBI Taxonomy" id="69527"/>
    <lineage>
        <taxon>Archaea</taxon>
        <taxon>Methanobacteriati</taxon>
        <taxon>Methanobacteriota</taxon>
        <taxon>Stenosarchaea group</taxon>
        <taxon>Halobacteria</taxon>
        <taxon>Halobacteriales</taxon>
        <taxon>Natrialbaceae</taxon>
        <taxon>Natrinema</taxon>
    </lineage>
</organism>
<evidence type="ECO:0000256" key="1">
    <source>
        <dbReference type="SAM" id="MobiDB-lite"/>
    </source>
</evidence>
<evidence type="ECO:0000313" key="4">
    <source>
        <dbReference type="Proteomes" id="UP000307562"/>
    </source>
</evidence>
<dbReference type="RefSeq" id="WP_138655752.1">
    <property type="nucleotide sequence ID" value="NZ_CP040639.1"/>
</dbReference>
<keyword evidence="4" id="KW-1185">Reference proteome</keyword>
<reference evidence="4" key="1">
    <citation type="submission" date="2019-05" db="EMBL/GenBank/DDBJ databases">
        <title>Complete Genome Sequence and Methylation Pattern of the Halophilic Archaeon Natrinema pallidum BOL6-1.</title>
        <authorList>
            <person name="DasSarma P."/>
            <person name="DasSarma B.P."/>
            <person name="DasSarma S.L."/>
            <person name="Martinez F.L."/>
            <person name="Guzman D."/>
            <person name="Roberts R.J."/>
            <person name="DasSarma S."/>
        </authorList>
    </citation>
    <scope>NUCLEOTIDE SEQUENCE [LARGE SCALE GENOMIC DNA]</scope>
    <source>
        <strain evidence="4">BOL6-1</strain>
        <plasmid evidence="4">pnpa70</plasmid>
    </source>
</reference>
<gene>
    <name evidence="3" type="ORF">FGF80_18820</name>
</gene>
<dbReference type="AlphaFoldDB" id="A0A4P9TM41"/>
<evidence type="ECO:0000313" key="3">
    <source>
        <dbReference type="EMBL" id="QCW05295.1"/>
    </source>
</evidence>
<feature type="compositionally biased region" description="Basic and acidic residues" evidence="1">
    <location>
        <begin position="406"/>
        <end position="421"/>
    </location>
</feature>
<dbReference type="GeneID" id="96158195"/>
<evidence type="ECO:0000259" key="2">
    <source>
        <dbReference type="PROSITE" id="PS50157"/>
    </source>
</evidence>
<sequence length="427" mass="47974">MSELTDAETVTLESATYTNLTDDYSDDRTDETEVNRWEKKGDRLYINGPAKYEKNGTYFDLIAGDMQDLPGSRDVTVERDGNTVTITVADTGGIGYDEEWTIVLELEFADDGDDEEAKTHTCEECGDDFDTEHGVAVHAGLVHSDEDESEPEIVADGGEELPLQEGAVYETENNGIWRVIEELASDEGELPAHSYIVEAVDAPGADRGHREELESSWDIRPSLSRVLFVEDSDDSVTDHLDDETIESAIAQHDAPDHPDATTVEEVRDALAWLQQSMEEVWWDWVSNVENGESEVVYEDNDVIVFATGEQNVPRRDLREHYDGDLSERTPDVVSAVHHELARGRCDYDWGYEYPLVVRKRDGLEDGQRYVESVVNGLMQRGLSPGQAWAYYGVEIRGNSRNSWGLRKGDHDHKNVSDALEKAKKKLP</sequence>
<geneLocation type="plasmid" evidence="4">
    <name>pnpa70</name>
</geneLocation>
<dbReference type="PROSITE" id="PS50157">
    <property type="entry name" value="ZINC_FINGER_C2H2_2"/>
    <property type="match status" value="1"/>
</dbReference>
<accession>A0A4P9TM41</accession>
<dbReference type="InterPro" id="IPR013087">
    <property type="entry name" value="Znf_C2H2_type"/>
</dbReference>
<dbReference type="Proteomes" id="UP000307562">
    <property type="component" value="Plasmid pNPA70"/>
</dbReference>
<feature type="domain" description="C2H2-type" evidence="2">
    <location>
        <begin position="120"/>
        <end position="148"/>
    </location>
</feature>
<name>A0A4P9TM41_9EURY</name>